<comment type="caution">
    <text evidence="10">The sequence shown here is derived from an EMBL/GenBank/DDBJ whole genome shotgun (WGS) entry which is preliminary data.</text>
</comment>
<evidence type="ECO:0000256" key="4">
    <source>
        <dbReference type="ARBA" id="ARBA00022737"/>
    </source>
</evidence>
<dbReference type="InterPro" id="IPR049890">
    <property type="entry name" value="VlpA-F-like_signal"/>
</dbReference>
<sequence>MKKSFKLLLATAAITTIATPLLAASCNTKELHEEMQKKDSYKQTNKDNDSSSTLKSDKDGKDKKNEKNSEESSSGKLVTPKIQPQPETISPADGPKEEQPNEMDEVVKDLKDILTSTFAHEDLDELKKFKKDSSIYSLWYDKNQRNIVLFKGKESPFEEKNKEEEKYAIFGLSGNASKIKGDIQLVNDKTPSIKMDKDGHQTVVLSNQLDFNIFKNEENDKFYIEVKYKVAKFLSSENSIISTNSNSSSLLVELK</sequence>
<dbReference type="EMBL" id="AORI01000004">
    <property type="protein sequence ID" value="ENY69183.1"/>
    <property type="molecule type" value="Genomic_DNA"/>
</dbReference>
<dbReference type="GO" id="GO:0005886">
    <property type="term" value="C:plasma membrane"/>
    <property type="evidence" value="ECO:0007669"/>
    <property type="project" value="UniProtKB-SubCell"/>
</dbReference>
<dbReference type="RefSeq" id="WP_004423526.1">
    <property type="nucleotide sequence ID" value="NZ_AORI01000004.1"/>
</dbReference>
<reference evidence="10 11" key="1">
    <citation type="journal article" date="2013" name="Genome Announc.">
        <title>Draft Genome Sequences of Mycoplasma auris and Mycoplasma yeatsii, Two Species of the Ear Canal of Caprinae.</title>
        <authorList>
            <person name="Dordet-Frisoni E."/>
            <person name="Baranowski E."/>
            <person name="Barre A."/>
            <person name="Blanchard A."/>
            <person name="Breton M."/>
            <person name="Couture C."/>
            <person name="Dupuy V."/>
            <person name="Gaurivaud P."/>
            <person name="Jacob D."/>
            <person name="Lemaitre C."/>
            <person name="Manso-Silvan L."/>
            <person name="Nikolski M."/>
            <person name="Nouvel L.X."/>
            <person name="Poumarat F."/>
            <person name="Sirand-Pugnet P."/>
            <person name="Thebault P."/>
            <person name="Theil S."/>
            <person name="Thiaucourt F."/>
            <person name="Citti C."/>
            <person name="Tardy F."/>
        </authorList>
    </citation>
    <scope>NUCLEOTIDE SEQUENCE [LARGE SCALE GENOMIC DNA]</scope>
    <source>
        <strain evidence="10 11">15026</strain>
    </source>
</reference>
<dbReference type="OrthoDB" id="400671at2"/>
<dbReference type="AlphaFoldDB" id="N9VBZ8"/>
<evidence type="ECO:0008006" key="12">
    <source>
        <dbReference type="Google" id="ProtNLM"/>
    </source>
</evidence>
<keyword evidence="2" id="KW-1003">Cell membrane</keyword>
<keyword evidence="6" id="KW-0564">Palmitate</keyword>
<dbReference type="Proteomes" id="UP000013131">
    <property type="component" value="Unassembled WGS sequence"/>
</dbReference>
<dbReference type="eggNOG" id="ENOG5031Z7M">
    <property type="taxonomic scope" value="Bacteria"/>
</dbReference>
<evidence type="ECO:0000256" key="9">
    <source>
        <dbReference type="SAM" id="SignalP"/>
    </source>
</evidence>
<feature type="region of interest" description="Disordered" evidence="8">
    <location>
        <begin position="31"/>
        <end position="102"/>
    </location>
</feature>
<gene>
    <name evidence="10" type="ORF">MAU_1250</name>
</gene>
<accession>N9VBZ8</accession>
<keyword evidence="11" id="KW-1185">Reference proteome</keyword>
<keyword evidence="5" id="KW-0472">Membrane</keyword>
<keyword evidence="3 9" id="KW-0732">Signal</keyword>
<evidence type="ECO:0000256" key="3">
    <source>
        <dbReference type="ARBA" id="ARBA00022729"/>
    </source>
</evidence>
<feature type="compositionally biased region" description="Basic and acidic residues" evidence="8">
    <location>
        <begin position="31"/>
        <end position="70"/>
    </location>
</feature>
<dbReference type="PATRIC" id="fig|1188233.3.peg.127"/>
<keyword evidence="7" id="KW-0449">Lipoprotein</keyword>
<comment type="subcellular location">
    <subcellularLocation>
        <location evidence="1">Cell membrane</location>
        <topology evidence="1">Lipid-anchor</topology>
    </subcellularLocation>
</comment>
<evidence type="ECO:0000256" key="6">
    <source>
        <dbReference type="ARBA" id="ARBA00023139"/>
    </source>
</evidence>
<evidence type="ECO:0000256" key="5">
    <source>
        <dbReference type="ARBA" id="ARBA00023136"/>
    </source>
</evidence>
<dbReference type="STRING" id="1188233.MAU_1250"/>
<feature type="chain" id="PRO_5004154335" description="Lipoprotein" evidence="9">
    <location>
        <begin position="24"/>
        <end position="255"/>
    </location>
</feature>
<dbReference type="PROSITE" id="PS51257">
    <property type="entry name" value="PROKAR_LIPOPROTEIN"/>
    <property type="match status" value="1"/>
</dbReference>
<evidence type="ECO:0000256" key="8">
    <source>
        <dbReference type="SAM" id="MobiDB-lite"/>
    </source>
</evidence>
<organism evidence="10 11">
    <name type="scientific">Metamycoplasma auris 15026</name>
    <dbReference type="NCBI Taxonomy" id="1188233"/>
    <lineage>
        <taxon>Bacteria</taxon>
        <taxon>Bacillati</taxon>
        <taxon>Mycoplasmatota</taxon>
        <taxon>Mycoplasmoidales</taxon>
        <taxon>Metamycoplasmataceae</taxon>
        <taxon>Metamycoplasma</taxon>
    </lineage>
</organism>
<name>N9VBZ8_9BACT</name>
<evidence type="ECO:0000313" key="10">
    <source>
        <dbReference type="EMBL" id="ENY69183.1"/>
    </source>
</evidence>
<proteinExistence type="predicted"/>
<evidence type="ECO:0000256" key="2">
    <source>
        <dbReference type="ARBA" id="ARBA00022475"/>
    </source>
</evidence>
<evidence type="ECO:0000256" key="1">
    <source>
        <dbReference type="ARBA" id="ARBA00004193"/>
    </source>
</evidence>
<evidence type="ECO:0000313" key="11">
    <source>
        <dbReference type="Proteomes" id="UP000013131"/>
    </source>
</evidence>
<keyword evidence="4" id="KW-0677">Repeat</keyword>
<feature type="signal peptide" evidence="9">
    <location>
        <begin position="1"/>
        <end position="23"/>
    </location>
</feature>
<dbReference type="NCBIfam" id="NF033817">
    <property type="entry name" value="Mplas_variab_LP"/>
    <property type="match status" value="1"/>
</dbReference>
<protein>
    <recommendedName>
        <fullName evidence="12">Lipoprotein</fullName>
    </recommendedName>
</protein>
<evidence type="ECO:0000256" key="7">
    <source>
        <dbReference type="ARBA" id="ARBA00023288"/>
    </source>
</evidence>